<keyword evidence="1" id="KW-0472">Membrane</keyword>
<comment type="caution">
    <text evidence="2">The sequence shown here is derived from an EMBL/GenBank/DDBJ whole genome shotgun (WGS) entry which is preliminary data.</text>
</comment>
<keyword evidence="1" id="KW-0812">Transmembrane</keyword>
<evidence type="ECO:0000313" key="3">
    <source>
        <dbReference type="Proteomes" id="UP000663814"/>
    </source>
</evidence>
<keyword evidence="1" id="KW-1133">Transmembrane helix</keyword>
<organism evidence="2 3">
    <name type="scientific">Rheinheimera maricola</name>
    <dbReference type="NCBI Taxonomy" id="2793282"/>
    <lineage>
        <taxon>Bacteria</taxon>
        <taxon>Pseudomonadati</taxon>
        <taxon>Pseudomonadota</taxon>
        <taxon>Gammaproteobacteria</taxon>
        <taxon>Chromatiales</taxon>
        <taxon>Chromatiaceae</taxon>
        <taxon>Rheinheimera</taxon>
    </lineage>
</organism>
<dbReference type="RefSeq" id="WP_205309460.1">
    <property type="nucleotide sequence ID" value="NZ_JAERPS020000002.1"/>
</dbReference>
<proteinExistence type="predicted"/>
<reference evidence="2 3" key="2">
    <citation type="submission" date="2021-08" db="EMBL/GenBank/DDBJ databases">
        <title>Rheinheimera aquimaris sp. nov., isolated from seawater of the East Sea in Korea.</title>
        <authorList>
            <person name="Kim K.H."/>
            <person name="Wenting R."/>
            <person name="Kim K.R."/>
            <person name="Jeon C.O."/>
        </authorList>
    </citation>
    <scope>NUCLEOTIDE SEQUENCE [LARGE SCALE GENOMIC DNA]</scope>
    <source>
        <strain evidence="2 3">MA-13</strain>
    </source>
</reference>
<keyword evidence="3" id="KW-1185">Reference proteome</keyword>
<evidence type="ECO:0000313" key="2">
    <source>
        <dbReference type="EMBL" id="MBZ9611280.1"/>
    </source>
</evidence>
<evidence type="ECO:0008006" key="4">
    <source>
        <dbReference type="Google" id="ProtNLM"/>
    </source>
</evidence>
<feature type="transmembrane region" description="Helical" evidence="1">
    <location>
        <begin position="49"/>
        <end position="71"/>
    </location>
</feature>
<dbReference type="EMBL" id="JAERPS020000002">
    <property type="protein sequence ID" value="MBZ9611280.1"/>
    <property type="molecule type" value="Genomic_DNA"/>
</dbReference>
<name>A0ABS7X845_9GAMM</name>
<evidence type="ECO:0000256" key="1">
    <source>
        <dbReference type="SAM" id="Phobius"/>
    </source>
</evidence>
<reference evidence="2 3" key="1">
    <citation type="submission" date="2020-12" db="EMBL/GenBank/DDBJ databases">
        <authorList>
            <person name="Ruan W."/>
            <person name="Khan S.A."/>
            <person name="Jeon C.O."/>
        </authorList>
    </citation>
    <scope>NUCLEOTIDE SEQUENCE [LARGE SCALE GENOMIC DNA]</scope>
    <source>
        <strain evidence="2 3">MA-13</strain>
    </source>
</reference>
<accession>A0ABS7X845</accession>
<sequence length="152" mass="16840">MTITLQQPTVGRTHKLYKILLVNGIILSATFFGYKYLPALMALEPRHSGRLMALLAIAPVLALFCSIAIGARQPKTFSASLDGITLSDGIAGSEFYPWHNISGFKLNPNRKVLTFRIESLQLKQTLRLKQFGITELQLEQLQQLAAVGLKSK</sequence>
<dbReference type="Proteomes" id="UP000663814">
    <property type="component" value="Unassembled WGS sequence"/>
</dbReference>
<gene>
    <name evidence="2" type="ORF">I4W93_006685</name>
</gene>
<protein>
    <recommendedName>
        <fullName evidence="4">PH domain-containing protein</fullName>
    </recommendedName>
</protein>
<feature type="transmembrane region" description="Helical" evidence="1">
    <location>
        <begin position="20"/>
        <end position="37"/>
    </location>
</feature>